<dbReference type="SUPFAM" id="SSF144232">
    <property type="entry name" value="HIT/MYND zinc finger-like"/>
    <property type="match status" value="1"/>
</dbReference>
<proteinExistence type="predicted"/>
<dbReference type="AlphaFoldDB" id="A0A9N7N4Y7"/>
<keyword evidence="5" id="KW-1185">Reference proteome</keyword>
<dbReference type="EMBL" id="CACSLK010024540">
    <property type="protein sequence ID" value="CAA0823144.1"/>
    <property type="molecule type" value="Genomic_DNA"/>
</dbReference>
<evidence type="ECO:0000313" key="4">
    <source>
        <dbReference type="EMBL" id="CAA0823144.1"/>
    </source>
</evidence>
<dbReference type="OrthoDB" id="18412at2759"/>
<comment type="caution">
    <text evidence="4">The sequence shown here is derived from an EMBL/GenBank/DDBJ whole genome shotgun (WGS) entry which is preliminary data.</text>
</comment>
<dbReference type="GO" id="GO:0008270">
    <property type="term" value="F:zinc ion binding"/>
    <property type="evidence" value="ECO:0007669"/>
    <property type="project" value="UniProtKB-UniRule"/>
</dbReference>
<evidence type="ECO:0000256" key="2">
    <source>
        <dbReference type="SAM" id="MobiDB-lite"/>
    </source>
</evidence>
<evidence type="ECO:0000256" key="1">
    <source>
        <dbReference type="PROSITE-ProRule" id="PRU00453"/>
    </source>
</evidence>
<accession>A0A9N7N4Y7</accession>
<dbReference type="CDD" id="cd23024">
    <property type="entry name" value="zf-HIT_ZNHIT2-3"/>
    <property type="match status" value="1"/>
</dbReference>
<dbReference type="PROSITE" id="PS51083">
    <property type="entry name" value="ZF_HIT"/>
    <property type="match status" value="1"/>
</dbReference>
<protein>
    <submittedName>
        <fullName evidence="4">HIT-type Zinc finger family protein</fullName>
    </submittedName>
</protein>
<dbReference type="Gene3D" id="3.30.60.190">
    <property type="match status" value="1"/>
</dbReference>
<dbReference type="InterPro" id="IPR039646">
    <property type="entry name" value="ZNHIT2"/>
</dbReference>
<organism evidence="4 5">
    <name type="scientific">Striga hermonthica</name>
    <name type="common">Purple witchweed</name>
    <name type="synonym">Buchnera hermonthica</name>
    <dbReference type="NCBI Taxonomy" id="68872"/>
    <lineage>
        <taxon>Eukaryota</taxon>
        <taxon>Viridiplantae</taxon>
        <taxon>Streptophyta</taxon>
        <taxon>Embryophyta</taxon>
        <taxon>Tracheophyta</taxon>
        <taxon>Spermatophyta</taxon>
        <taxon>Magnoliopsida</taxon>
        <taxon>eudicotyledons</taxon>
        <taxon>Gunneridae</taxon>
        <taxon>Pentapetalae</taxon>
        <taxon>asterids</taxon>
        <taxon>lamiids</taxon>
        <taxon>Lamiales</taxon>
        <taxon>Orobanchaceae</taxon>
        <taxon>Buchnereae</taxon>
        <taxon>Striga</taxon>
    </lineage>
</organism>
<dbReference type="InterPro" id="IPR007529">
    <property type="entry name" value="Znf_HIT"/>
</dbReference>
<sequence>MPVLARPKPAVLTATKNAFISAVQFATSSDGPCPTLGYGPRVSAQEQVEYMLANDECTLSSGRDILSEARTCLSRTLSSLERQLSESSEEGITRCLSDIEWMCGVSLRMGLMAEFVSRWIDSSERILKAVEARGIGPGFRAGILRVVYRVMDAVGYGSVIVGAAGRVRLLMLWVPFVRSSRDEVLGWSEGDGGDGDMWEGIEGAIVSIVSGLPLDDQAEILAEWMEGGDRARYPDLSEAFEVLDNSSLGNRSLGKRSFNNRHARVSRQQVFRQVTPKQMSDNIFTTEASSNSTHFSPNTRIICRVCEKQFSQYTCPRCNIRYCSLHCYKSHSLRCTESFMRENVMEEVQQVQPDENSKSKMLEILKRFHEEEEADSLDEEDSGSSFSEETVQKILSGDLINFDDLSIEEKKHFKRAVASGELGKLIQPWDPWWLKPSAKHIALSPDGSHLVHPIPNSDNPDSEIWPNIIPHGPESPLPPVSQLTSSSPSPLLPVHLVDIIYSYCFTLRLYNGDWGADPLDASTVVHTVSSVLGRDGKPQTVLEALLDCLEQTCSTVYKQMGGLQLEMRIVDDVICLFCLGGNALVCALCDMWRLVQTGERELKSEKLNKSKRAELRGKLKSAERKIYFVMCWEKEFAVEQSGGKGSGVKLEGKPGISGKPLIKEVE</sequence>
<feature type="domain" description="HIT-type" evidence="3">
    <location>
        <begin position="303"/>
        <end position="335"/>
    </location>
</feature>
<dbReference type="Pfam" id="PF04438">
    <property type="entry name" value="zf-HIT"/>
    <property type="match status" value="1"/>
</dbReference>
<evidence type="ECO:0000259" key="3">
    <source>
        <dbReference type="PROSITE" id="PS51083"/>
    </source>
</evidence>
<evidence type="ECO:0000313" key="5">
    <source>
        <dbReference type="Proteomes" id="UP001153555"/>
    </source>
</evidence>
<dbReference type="PANTHER" id="PTHR15555">
    <property type="entry name" value="ZINC FINGER HIT DOMAIN CONTAINING PROTEIN 2 PROTEIN FON -RELATED"/>
    <property type="match status" value="1"/>
</dbReference>
<reference evidence="4" key="1">
    <citation type="submission" date="2019-12" db="EMBL/GenBank/DDBJ databases">
        <authorList>
            <person name="Scholes J."/>
        </authorList>
    </citation>
    <scope>NUCLEOTIDE SEQUENCE</scope>
</reference>
<dbReference type="PANTHER" id="PTHR15555:SF0">
    <property type="entry name" value="ZINC FINGER HIT DOMAIN-CONTAINING PROTEIN 2"/>
    <property type="match status" value="1"/>
</dbReference>
<dbReference type="Proteomes" id="UP001153555">
    <property type="component" value="Unassembled WGS sequence"/>
</dbReference>
<keyword evidence="1" id="KW-0863">Zinc-finger</keyword>
<keyword evidence="1" id="KW-0479">Metal-binding</keyword>
<name>A0A9N7N4Y7_STRHE</name>
<feature type="region of interest" description="Disordered" evidence="2">
    <location>
        <begin position="640"/>
        <end position="666"/>
    </location>
</feature>
<gene>
    <name evidence="4" type="ORF">SHERM_20313</name>
</gene>
<keyword evidence="1" id="KW-0862">Zinc</keyword>